<dbReference type="AlphaFoldDB" id="A0AAN6YTW1"/>
<name>A0AAN6YTW1_9PEZI</name>
<comment type="caution">
    <text evidence="1">The sequence shown here is derived from an EMBL/GenBank/DDBJ whole genome shotgun (WGS) entry which is preliminary data.</text>
</comment>
<dbReference type="RefSeq" id="XP_064670978.1">
    <property type="nucleotide sequence ID" value="XM_064810324.1"/>
</dbReference>
<reference evidence="1" key="2">
    <citation type="submission" date="2023-05" db="EMBL/GenBank/DDBJ databases">
        <authorList>
            <consortium name="Lawrence Berkeley National Laboratory"/>
            <person name="Steindorff A."/>
            <person name="Hensen N."/>
            <person name="Bonometti L."/>
            <person name="Westerberg I."/>
            <person name="Brannstrom I.O."/>
            <person name="Guillou S."/>
            <person name="Cros-Aarteil S."/>
            <person name="Calhoun S."/>
            <person name="Haridas S."/>
            <person name="Kuo A."/>
            <person name="Mondo S."/>
            <person name="Pangilinan J."/>
            <person name="Riley R."/>
            <person name="Labutti K."/>
            <person name="Andreopoulos B."/>
            <person name="Lipzen A."/>
            <person name="Chen C."/>
            <person name="Yanf M."/>
            <person name="Daum C."/>
            <person name="Ng V."/>
            <person name="Clum A."/>
            <person name="Ohm R."/>
            <person name="Martin F."/>
            <person name="Silar P."/>
            <person name="Natvig D."/>
            <person name="Lalanne C."/>
            <person name="Gautier V."/>
            <person name="Ament-Velasquez S.L."/>
            <person name="Kruys A."/>
            <person name="Hutchinson M.I."/>
            <person name="Powell A.J."/>
            <person name="Barry K."/>
            <person name="Miller A.N."/>
            <person name="Grigoriev I.V."/>
            <person name="Debuchy R."/>
            <person name="Gladieux P."/>
            <person name="Thoren M.H."/>
            <person name="Johannesson H."/>
        </authorList>
    </citation>
    <scope>NUCLEOTIDE SEQUENCE</scope>
    <source>
        <strain evidence="1">CBS 508.74</strain>
    </source>
</reference>
<dbReference type="Proteomes" id="UP001302812">
    <property type="component" value="Unassembled WGS sequence"/>
</dbReference>
<accession>A0AAN6YTW1</accession>
<organism evidence="1 2">
    <name type="scientific">Canariomyces notabilis</name>
    <dbReference type="NCBI Taxonomy" id="2074819"/>
    <lineage>
        <taxon>Eukaryota</taxon>
        <taxon>Fungi</taxon>
        <taxon>Dikarya</taxon>
        <taxon>Ascomycota</taxon>
        <taxon>Pezizomycotina</taxon>
        <taxon>Sordariomycetes</taxon>
        <taxon>Sordariomycetidae</taxon>
        <taxon>Sordariales</taxon>
        <taxon>Chaetomiaceae</taxon>
        <taxon>Canariomyces</taxon>
    </lineage>
</organism>
<sequence length="264" mass="29738">MEKMIRSILACIIAGREEPQGYTQLIFDEKLAQYADYQLPASPELICHEKMAPYTDEPEESYTQPEPMTYDVASVPSLATEDARTVEEVAREITRLLWQAEWNDSALQTHISNELRGRCWTRKMAEECLDNVIEYVEQGRAHMGDAMCETLDRVVDIADEEFAFPRGHPPSLDGFISIVSAGVLADMLGAWVLELLGFGEVRGKTAPSADAGWVSMLTSDKITLSETPKNNSYAAYWMTEYAAYIPPDSVVKYWSRLDMVKSED</sequence>
<dbReference type="GeneID" id="89934449"/>
<dbReference type="EMBL" id="MU853339">
    <property type="protein sequence ID" value="KAK4113408.1"/>
    <property type="molecule type" value="Genomic_DNA"/>
</dbReference>
<protein>
    <submittedName>
        <fullName evidence="1">Uncharacterized protein</fullName>
    </submittedName>
</protein>
<evidence type="ECO:0000313" key="2">
    <source>
        <dbReference type="Proteomes" id="UP001302812"/>
    </source>
</evidence>
<evidence type="ECO:0000313" key="1">
    <source>
        <dbReference type="EMBL" id="KAK4113408.1"/>
    </source>
</evidence>
<keyword evidence="2" id="KW-1185">Reference proteome</keyword>
<gene>
    <name evidence="1" type="ORF">N656DRAFT_616446</name>
</gene>
<proteinExistence type="predicted"/>
<reference evidence="1" key="1">
    <citation type="journal article" date="2023" name="Mol. Phylogenet. Evol.">
        <title>Genome-scale phylogeny and comparative genomics of the fungal order Sordariales.</title>
        <authorList>
            <person name="Hensen N."/>
            <person name="Bonometti L."/>
            <person name="Westerberg I."/>
            <person name="Brannstrom I.O."/>
            <person name="Guillou S."/>
            <person name="Cros-Aarteil S."/>
            <person name="Calhoun S."/>
            <person name="Haridas S."/>
            <person name="Kuo A."/>
            <person name="Mondo S."/>
            <person name="Pangilinan J."/>
            <person name="Riley R."/>
            <person name="LaButti K."/>
            <person name="Andreopoulos B."/>
            <person name="Lipzen A."/>
            <person name="Chen C."/>
            <person name="Yan M."/>
            <person name="Daum C."/>
            <person name="Ng V."/>
            <person name="Clum A."/>
            <person name="Steindorff A."/>
            <person name="Ohm R.A."/>
            <person name="Martin F."/>
            <person name="Silar P."/>
            <person name="Natvig D.O."/>
            <person name="Lalanne C."/>
            <person name="Gautier V."/>
            <person name="Ament-Velasquez S.L."/>
            <person name="Kruys A."/>
            <person name="Hutchinson M.I."/>
            <person name="Powell A.J."/>
            <person name="Barry K."/>
            <person name="Miller A.N."/>
            <person name="Grigoriev I.V."/>
            <person name="Debuchy R."/>
            <person name="Gladieux P."/>
            <person name="Hiltunen Thoren M."/>
            <person name="Johannesson H."/>
        </authorList>
    </citation>
    <scope>NUCLEOTIDE SEQUENCE</scope>
    <source>
        <strain evidence="1">CBS 508.74</strain>
    </source>
</reference>